<feature type="region of interest" description="Disordered" evidence="1">
    <location>
        <begin position="68"/>
        <end position="127"/>
    </location>
</feature>
<feature type="region of interest" description="Disordered" evidence="1">
    <location>
        <begin position="221"/>
        <end position="247"/>
    </location>
</feature>
<feature type="compositionally biased region" description="Basic and acidic residues" evidence="1">
    <location>
        <begin position="80"/>
        <end position="92"/>
    </location>
</feature>
<feature type="compositionally biased region" description="Basic and acidic residues" evidence="1">
    <location>
        <begin position="101"/>
        <end position="127"/>
    </location>
</feature>
<dbReference type="EMBL" id="AGNL01018750">
    <property type="protein sequence ID" value="EJK62602.1"/>
    <property type="molecule type" value="Genomic_DNA"/>
</dbReference>
<feature type="region of interest" description="Disordered" evidence="1">
    <location>
        <begin position="1"/>
        <end position="55"/>
    </location>
</feature>
<feature type="compositionally biased region" description="Basic residues" evidence="1">
    <location>
        <begin position="236"/>
        <end position="245"/>
    </location>
</feature>
<evidence type="ECO:0000313" key="2">
    <source>
        <dbReference type="EMBL" id="EJK62602.1"/>
    </source>
</evidence>
<sequence>PRDPRRAEDRRAEAQGRALLLDERDLLRPGRHHGQHRHGRGHLDPPADDRGDLPVAVIVRGAVREELVKTTGLDPQHPAEGVEGRLEQRRGEPLAGQAPRDLGHGGEGDPPSEVRRQSHDERGEVERGRGALDGLLAAVGSVLPLRVRRLAAAAVVHLVVVSPAAARRRRRRRRRAYDGIDELGEEVGENRRQRLHDLRAQELCVGLQNLEAQLRLESGPDDLLEPREHAGQGLAHSRHARRHQRHEPEAQAVLEQGLGPVDLGNVRAVVQQREEHRLHVRVLDG</sequence>
<comment type="caution">
    <text evidence="2">The sequence shown here is derived from an EMBL/GenBank/DDBJ whole genome shotgun (WGS) entry which is preliminary data.</text>
</comment>
<feature type="compositionally biased region" description="Basic and acidic residues" evidence="1">
    <location>
        <begin position="1"/>
        <end position="28"/>
    </location>
</feature>
<proteinExistence type="predicted"/>
<feature type="compositionally biased region" description="Basic residues" evidence="1">
    <location>
        <begin position="29"/>
        <end position="40"/>
    </location>
</feature>
<reference evidence="2 3" key="1">
    <citation type="journal article" date="2012" name="Genome Biol.">
        <title>Genome and low-iron response of an oceanic diatom adapted to chronic iron limitation.</title>
        <authorList>
            <person name="Lommer M."/>
            <person name="Specht M."/>
            <person name="Roy A.S."/>
            <person name="Kraemer L."/>
            <person name="Andreson R."/>
            <person name="Gutowska M.A."/>
            <person name="Wolf J."/>
            <person name="Bergner S.V."/>
            <person name="Schilhabel M.B."/>
            <person name="Klostermeier U.C."/>
            <person name="Beiko R.G."/>
            <person name="Rosenstiel P."/>
            <person name="Hippler M."/>
            <person name="Laroche J."/>
        </authorList>
    </citation>
    <scope>NUCLEOTIDE SEQUENCE [LARGE SCALE GENOMIC DNA]</scope>
    <source>
        <strain evidence="2 3">CCMP1005</strain>
    </source>
</reference>
<keyword evidence="3" id="KW-1185">Reference proteome</keyword>
<feature type="non-terminal residue" evidence="2">
    <location>
        <position position="1"/>
    </location>
</feature>
<protein>
    <submittedName>
        <fullName evidence="2">Uncharacterized protein</fullName>
    </submittedName>
</protein>
<gene>
    <name evidence="2" type="ORF">THAOC_16777</name>
</gene>
<name>K0SWG8_THAOC</name>
<organism evidence="2 3">
    <name type="scientific">Thalassiosira oceanica</name>
    <name type="common">Marine diatom</name>
    <dbReference type="NCBI Taxonomy" id="159749"/>
    <lineage>
        <taxon>Eukaryota</taxon>
        <taxon>Sar</taxon>
        <taxon>Stramenopiles</taxon>
        <taxon>Ochrophyta</taxon>
        <taxon>Bacillariophyta</taxon>
        <taxon>Coscinodiscophyceae</taxon>
        <taxon>Thalassiosirophycidae</taxon>
        <taxon>Thalassiosirales</taxon>
        <taxon>Thalassiosiraceae</taxon>
        <taxon>Thalassiosira</taxon>
    </lineage>
</organism>
<dbReference type="Proteomes" id="UP000266841">
    <property type="component" value="Unassembled WGS sequence"/>
</dbReference>
<dbReference type="AlphaFoldDB" id="K0SWG8"/>
<feature type="compositionally biased region" description="Basic and acidic residues" evidence="1">
    <location>
        <begin position="41"/>
        <end position="52"/>
    </location>
</feature>
<evidence type="ECO:0000313" key="3">
    <source>
        <dbReference type="Proteomes" id="UP000266841"/>
    </source>
</evidence>
<evidence type="ECO:0000256" key="1">
    <source>
        <dbReference type="SAM" id="MobiDB-lite"/>
    </source>
</evidence>
<accession>K0SWG8</accession>